<evidence type="ECO:0000313" key="2">
    <source>
        <dbReference type="EMBL" id="OIQ68469.1"/>
    </source>
</evidence>
<sequence length="34" mass="3791">MLPTGWKEGVADPSKREPFYSFSPGLGKQTTQFC</sequence>
<dbReference type="EMBL" id="MLJW01005291">
    <property type="protein sequence ID" value="OIQ68469.1"/>
    <property type="molecule type" value="Genomic_DNA"/>
</dbReference>
<evidence type="ECO:0000256" key="1">
    <source>
        <dbReference type="SAM" id="MobiDB-lite"/>
    </source>
</evidence>
<organism evidence="2">
    <name type="scientific">mine drainage metagenome</name>
    <dbReference type="NCBI Taxonomy" id="410659"/>
    <lineage>
        <taxon>unclassified sequences</taxon>
        <taxon>metagenomes</taxon>
        <taxon>ecological metagenomes</taxon>
    </lineage>
</organism>
<gene>
    <name evidence="2" type="ORF">GALL_499370</name>
</gene>
<reference evidence="2" key="1">
    <citation type="submission" date="2016-10" db="EMBL/GenBank/DDBJ databases">
        <title>Sequence of Gallionella enrichment culture.</title>
        <authorList>
            <person name="Poehlein A."/>
            <person name="Muehling M."/>
            <person name="Daniel R."/>
        </authorList>
    </citation>
    <scope>NUCLEOTIDE SEQUENCE</scope>
</reference>
<dbReference type="AlphaFoldDB" id="A0A1J5PXX2"/>
<feature type="compositionally biased region" description="Basic and acidic residues" evidence="1">
    <location>
        <begin position="9"/>
        <end position="18"/>
    </location>
</feature>
<comment type="caution">
    <text evidence="2">The sequence shown here is derived from an EMBL/GenBank/DDBJ whole genome shotgun (WGS) entry which is preliminary data.</text>
</comment>
<proteinExistence type="predicted"/>
<protein>
    <submittedName>
        <fullName evidence="2">Uncharacterized protein</fullName>
    </submittedName>
</protein>
<accession>A0A1J5PXX2</accession>
<feature type="region of interest" description="Disordered" evidence="1">
    <location>
        <begin position="1"/>
        <end position="34"/>
    </location>
</feature>
<name>A0A1J5PXX2_9ZZZZ</name>